<keyword evidence="3" id="KW-0805">Transcription regulation</keyword>
<keyword evidence="5" id="KW-0804">Transcription</keyword>
<dbReference type="Gene3D" id="2.80.10.50">
    <property type="match status" value="1"/>
</dbReference>
<evidence type="ECO:0000256" key="5">
    <source>
        <dbReference type="ARBA" id="ARBA00023163"/>
    </source>
</evidence>
<dbReference type="OrthoDB" id="5600360at2759"/>
<dbReference type="InterPro" id="IPR037095">
    <property type="entry name" value="RBP-J/Cbf11_DNA-bd_sf"/>
</dbReference>
<evidence type="ECO:0000256" key="6">
    <source>
        <dbReference type="ARBA" id="ARBA00023242"/>
    </source>
</evidence>
<dbReference type="Gene3D" id="2.60.40.1450">
    <property type="entry name" value="LAG1, DNA binding domain"/>
    <property type="match status" value="1"/>
</dbReference>
<keyword evidence="4" id="KW-0238">DNA-binding</keyword>
<dbReference type="SMART" id="SM01268">
    <property type="entry name" value="BTD"/>
    <property type="match status" value="1"/>
</dbReference>
<gene>
    <name evidence="9" type="ORF">CU098_007336</name>
</gene>
<dbReference type="Pfam" id="PF09271">
    <property type="entry name" value="LAG1-DNAbind"/>
    <property type="match status" value="2"/>
</dbReference>
<accession>A0A367JCI4</accession>
<organism evidence="9 10">
    <name type="scientific">Rhizopus stolonifer</name>
    <name type="common">Rhizopus nigricans</name>
    <dbReference type="NCBI Taxonomy" id="4846"/>
    <lineage>
        <taxon>Eukaryota</taxon>
        <taxon>Fungi</taxon>
        <taxon>Fungi incertae sedis</taxon>
        <taxon>Mucoromycota</taxon>
        <taxon>Mucoromycotina</taxon>
        <taxon>Mucoromycetes</taxon>
        <taxon>Mucorales</taxon>
        <taxon>Mucorineae</taxon>
        <taxon>Rhizopodaceae</taxon>
        <taxon>Rhizopus</taxon>
    </lineage>
</organism>
<feature type="domain" description="Beta-trefoil DNA-binding" evidence="8">
    <location>
        <begin position="164"/>
        <end position="311"/>
    </location>
</feature>
<dbReference type="Proteomes" id="UP000253551">
    <property type="component" value="Unassembled WGS sequence"/>
</dbReference>
<dbReference type="InterPro" id="IPR015350">
    <property type="entry name" value="Beta-trefoil_DNA-bd_dom"/>
</dbReference>
<keyword evidence="10" id="KW-1185">Reference proteome</keyword>
<dbReference type="InterPro" id="IPR008967">
    <property type="entry name" value="p53-like_TF_DNA-bd_sf"/>
</dbReference>
<protein>
    <recommendedName>
        <fullName evidence="11">Beta-trefoil</fullName>
    </recommendedName>
</protein>
<evidence type="ECO:0000256" key="1">
    <source>
        <dbReference type="ARBA" id="ARBA00004123"/>
    </source>
</evidence>
<dbReference type="InterPro" id="IPR036358">
    <property type="entry name" value="BTD_sf"/>
</dbReference>
<feature type="domain" description="RBP-J/Cbf11/Cbf12 DNA binding" evidence="7">
    <location>
        <begin position="52"/>
        <end position="163"/>
    </location>
</feature>
<sequence length="455" mass="51476">MTPMESLLNAIDHADPIELPIPKKRRLSMSIHSMIEKRQCTTPPLSPKQVNKVICYHASVAQKSYGTEKRFLCPPPFVMTSQRQPSSVVSVSIVNDTNQCTLEQRTPLDEQSKGYFKYLYVSGAAKTKQFRLKVNLQDTLLYSNPISIISKPSKKTAKTRNASSCLFHRSTVSLFNRINSQTVRTKYMSTDNGQLCAKHATWSPFEIIVLRQPECSEYTAIAYGTEILLKDVQTGVTSPPFILRKVEKGKIVYDATGLLSQMQKVALQLSGSKQLLYLNSNGKTIQNDNTSNVYIDFTCLENDVVDDYLCWTIVGVSRFEQELQETQPVIQHPTSPPPSPRSIIPFPMISTIEYIPSTHTLKVPQPSSLDYWLGRHGPLKKRTSCEIELPSIQEIIVNNHDLLYSHPDGSRSLELPLLLSRQDGFIYHSSKLLAYHFTQPELGRWSILDAMSHKR</sequence>
<name>A0A367JCI4_RHIST</name>
<evidence type="ECO:0000259" key="8">
    <source>
        <dbReference type="SMART" id="SM01268"/>
    </source>
</evidence>
<reference evidence="9 10" key="1">
    <citation type="journal article" date="2018" name="G3 (Bethesda)">
        <title>Phylogenetic and Phylogenomic Definition of Rhizopus Species.</title>
        <authorList>
            <person name="Gryganskyi A.P."/>
            <person name="Golan J."/>
            <person name="Dolatabadi S."/>
            <person name="Mondo S."/>
            <person name="Robb S."/>
            <person name="Idnurm A."/>
            <person name="Muszewska A."/>
            <person name="Steczkiewicz K."/>
            <person name="Masonjones S."/>
            <person name="Liao H.L."/>
            <person name="Gajdeczka M.T."/>
            <person name="Anike F."/>
            <person name="Vuek A."/>
            <person name="Anishchenko I.M."/>
            <person name="Voigt K."/>
            <person name="de Hoog G.S."/>
            <person name="Smith M.E."/>
            <person name="Heitman J."/>
            <person name="Vilgalys R."/>
            <person name="Stajich J.E."/>
        </authorList>
    </citation>
    <scope>NUCLEOTIDE SEQUENCE [LARGE SCALE GENOMIC DNA]</scope>
    <source>
        <strain evidence="9 10">LSU 92-RS-03</strain>
    </source>
</reference>
<evidence type="ECO:0000256" key="4">
    <source>
        <dbReference type="ARBA" id="ARBA00023125"/>
    </source>
</evidence>
<dbReference type="GO" id="GO:0001228">
    <property type="term" value="F:DNA-binding transcription activator activity, RNA polymerase II-specific"/>
    <property type="evidence" value="ECO:0007669"/>
    <property type="project" value="InterPro"/>
</dbReference>
<dbReference type="InterPro" id="IPR040159">
    <property type="entry name" value="CLS_fam"/>
</dbReference>
<dbReference type="GO" id="GO:0000978">
    <property type="term" value="F:RNA polymerase II cis-regulatory region sequence-specific DNA binding"/>
    <property type="evidence" value="ECO:0007669"/>
    <property type="project" value="InterPro"/>
</dbReference>
<dbReference type="SUPFAM" id="SSF49417">
    <property type="entry name" value="p53-like transcription factors"/>
    <property type="match status" value="1"/>
</dbReference>
<dbReference type="SUPFAM" id="SSF110217">
    <property type="entry name" value="DNA-binding protein LAG-1 (CSL)"/>
    <property type="match status" value="1"/>
</dbReference>
<evidence type="ECO:0000256" key="2">
    <source>
        <dbReference type="ARBA" id="ARBA00009704"/>
    </source>
</evidence>
<evidence type="ECO:0000313" key="9">
    <source>
        <dbReference type="EMBL" id="RCH87569.1"/>
    </source>
</evidence>
<dbReference type="InterPro" id="IPR015351">
    <property type="entry name" value="RBP-J/Cbf11/Cbf12_DNA-bd"/>
</dbReference>
<dbReference type="AlphaFoldDB" id="A0A367JCI4"/>
<comment type="caution">
    <text evidence="9">The sequence shown here is derived from an EMBL/GenBank/DDBJ whole genome shotgun (WGS) entry which is preliminary data.</text>
</comment>
<evidence type="ECO:0008006" key="11">
    <source>
        <dbReference type="Google" id="ProtNLM"/>
    </source>
</evidence>
<keyword evidence="6" id="KW-0539">Nucleus</keyword>
<proteinExistence type="inferred from homology"/>
<dbReference type="STRING" id="4846.A0A367JCI4"/>
<dbReference type="Pfam" id="PF09270">
    <property type="entry name" value="BTD"/>
    <property type="match status" value="1"/>
</dbReference>
<dbReference type="PANTHER" id="PTHR10665">
    <property type="entry name" value="RECOMBINING BINDING PROTEIN SUPPRESSOR OF HAIRLESS"/>
    <property type="match status" value="1"/>
</dbReference>
<comment type="subcellular location">
    <subcellularLocation>
        <location evidence="1">Nucleus</location>
    </subcellularLocation>
</comment>
<dbReference type="SMART" id="SM01267">
    <property type="entry name" value="LAG1_DNAbind"/>
    <property type="match status" value="1"/>
</dbReference>
<evidence type="ECO:0000313" key="10">
    <source>
        <dbReference type="Proteomes" id="UP000253551"/>
    </source>
</evidence>
<comment type="similarity">
    <text evidence="2">Belongs to the Su(H) family.</text>
</comment>
<evidence type="ECO:0000256" key="3">
    <source>
        <dbReference type="ARBA" id="ARBA00023015"/>
    </source>
</evidence>
<evidence type="ECO:0000259" key="7">
    <source>
        <dbReference type="SMART" id="SM01267"/>
    </source>
</evidence>
<dbReference type="GO" id="GO:0005634">
    <property type="term" value="C:nucleus"/>
    <property type="evidence" value="ECO:0007669"/>
    <property type="project" value="UniProtKB-SubCell"/>
</dbReference>
<dbReference type="EMBL" id="PJQM01003689">
    <property type="protein sequence ID" value="RCH87569.1"/>
    <property type="molecule type" value="Genomic_DNA"/>
</dbReference>